<accession>A0A8T2SNT3</accession>
<dbReference type="FunFam" id="3.90.230.10:FF:000007">
    <property type="entry name" value="Xaa-Pro aminopeptidase P"/>
    <property type="match status" value="1"/>
</dbReference>
<dbReference type="OMA" id="AMAKFPP"/>
<keyword evidence="5" id="KW-0031">Aminopeptidase</keyword>
<dbReference type="GO" id="GO:0070006">
    <property type="term" value="F:metalloaminopeptidase activity"/>
    <property type="evidence" value="ECO:0007669"/>
    <property type="project" value="InterPro"/>
</dbReference>
<keyword evidence="8" id="KW-0378">Hydrolase</keyword>
<organism evidence="13 14">
    <name type="scientific">Ceratopteris richardii</name>
    <name type="common">Triangle waterfern</name>
    <dbReference type="NCBI Taxonomy" id="49495"/>
    <lineage>
        <taxon>Eukaryota</taxon>
        <taxon>Viridiplantae</taxon>
        <taxon>Streptophyta</taxon>
        <taxon>Embryophyta</taxon>
        <taxon>Tracheophyta</taxon>
        <taxon>Polypodiopsida</taxon>
        <taxon>Polypodiidae</taxon>
        <taxon>Polypodiales</taxon>
        <taxon>Pteridineae</taxon>
        <taxon>Pteridaceae</taxon>
        <taxon>Parkerioideae</taxon>
        <taxon>Ceratopteris</taxon>
    </lineage>
</organism>
<dbReference type="GO" id="GO:0005737">
    <property type="term" value="C:cytoplasm"/>
    <property type="evidence" value="ECO:0007669"/>
    <property type="project" value="UniProtKB-ARBA"/>
</dbReference>
<protein>
    <recommendedName>
        <fullName evidence="4">Xaa-Pro aminopeptidase</fullName>
        <ecNumber evidence="4">3.4.11.9</ecNumber>
    </recommendedName>
</protein>
<keyword evidence="9" id="KW-0482">Metalloprotease</keyword>
<sequence>MRIGEDPVVEAWIADNLESDSRVGVDPWCVSIETAQQWQQAFSKKGQHLVQLQTNLVDEVWKNRPEPVINPVMVQKIEFAGKSSEEKLTELRTKLREANASAVIVTALDEVAWLYNIRGRDVPYNPVVHAYAVVTLQEAFIYVDSRKITSEVKEYLDSINVQLRDYSDVLAGVHTLVKEGTHLSSIKDVDCRDEVDATVTNGDAETKATGDKTGLIWVNPGSCCYAIYKALPGDQVLLQPTPLALAKALKNPTELNGFRRSHIRDGAAVVAYLAWLDEKMQEVYGAAGYFSDSKCTNKRKRLENEKLTEVSVAEKLEQFRARQEYFMGPSFETISSVGANAAIIHYAPEAETCAEMNPDCIYLCDSGGQYLDGTTDITRTVHFGKPSAHEKACYTKVLQGHIALDSAIFPKGTNGHALDILARVPLWRCGLDYRHGTGHGVGAYLNVHEGPHLISFRPQARNVALQSSMTVTNEPGYYEDGQFGIRLENVMIIKEASTEFNFADKGYLAFENITWVPLQKKLIDESLLSTTEKVWIDSYHQNCRTQLSPLLSGSELEWLTKATEPLFAN</sequence>
<evidence type="ECO:0000256" key="10">
    <source>
        <dbReference type="ARBA" id="ARBA00023211"/>
    </source>
</evidence>
<dbReference type="Pfam" id="PF00557">
    <property type="entry name" value="Peptidase_M24"/>
    <property type="match status" value="1"/>
</dbReference>
<dbReference type="InterPro" id="IPR032416">
    <property type="entry name" value="Peptidase_M24_C"/>
</dbReference>
<dbReference type="InterPro" id="IPR000994">
    <property type="entry name" value="Pept_M24"/>
</dbReference>
<dbReference type="CDD" id="cd01085">
    <property type="entry name" value="APP"/>
    <property type="match status" value="1"/>
</dbReference>
<evidence type="ECO:0000256" key="7">
    <source>
        <dbReference type="ARBA" id="ARBA00022723"/>
    </source>
</evidence>
<evidence type="ECO:0000259" key="11">
    <source>
        <dbReference type="Pfam" id="PF00557"/>
    </source>
</evidence>
<dbReference type="FunFam" id="3.40.350.10:FF:000010">
    <property type="entry name" value="Probable Xaa-Pro aminopeptidase P"/>
    <property type="match status" value="1"/>
</dbReference>
<dbReference type="InterPro" id="IPR033740">
    <property type="entry name" value="Pept_M24B"/>
</dbReference>
<evidence type="ECO:0000313" key="13">
    <source>
        <dbReference type="EMBL" id="KAH7352338.1"/>
    </source>
</evidence>
<comment type="caution">
    <text evidence="13">The sequence shown here is derived from an EMBL/GenBank/DDBJ whole genome shotgun (WGS) entry which is preliminary data.</text>
</comment>
<keyword evidence="7" id="KW-0479">Metal-binding</keyword>
<dbReference type="GO" id="GO:0006508">
    <property type="term" value="P:proteolysis"/>
    <property type="evidence" value="ECO:0007669"/>
    <property type="project" value="UniProtKB-KW"/>
</dbReference>
<evidence type="ECO:0000256" key="6">
    <source>
        <dbReference type="ARBA" id="ARBA00022670"/>
    </source>
</evidence>
<dbReference type="Gene3D" id="3.90.230.10">
    <property type="entry name" value="Creatinase/methionine aminopeptidase superfamily"/>
    <property type="match status" value="1"/>
</dbReference>
<dbReference type="PANTHER" id="PTHR43763">
    <property type="entry name" value="XAA-PRO AMINOPEPTIDASE 1"/>
    <property type="match status" value="1"/>
</dbReference>
<evidence type="ECO:0000313" key="14">
    <source>
        <dbReference type="Proteomes" id="UP000825935"/>
    </source>
</evidence>
<evidence type="ECO:0000256" key="1">
    <source>
        <dbReference type="ARBA" id="ARBA00001424"/>
    </source>
</evidence>
<dbReference type="EC" id="3.4.11.9" evidence="4"/>
<evidence type="ECO:0000259" key="12">
    <source>
        <dbReference type="Pfam" id="PF16188"/>
    </source>
</evidence>
<dbReference type="InterPro" id="IPR029149">
    <property type="entry name" value="Creatin/AminoP/Spt16_N"/>
</dbReference>
<evidence type="ECO:0000256" key="8">
    <source>
        <dbReference type="ARBA" id="ARBA00022801"/>
    </source>
</evidence>
<dbReference type="EMBL" id="CM035424">
    <property type="protein sequence ID" value="KAH7352338.1"/>
    <property type="molecule type" value="Genomic_DNA"/>
</dbReference>
<dbReference type="Pfam" id="PF16188">
    <property type="entry name" value="Peptidase_M24_C"/>
    <property type="match status" value="1"/>
</dbReference>
<evidence type="ECO:0000256" key="5">
    <source>
        <dbReference type="ARBA" id="ARBA00022438"/>
    </source>
</evidence>
<comment type="cofactor">
    <cofactor evidence="2">
        <name>Mn(2+)</name>
        <dbReference type="ChEBI" id="CHEBI:29035"/>
    </cofactor>
</comment>
<dbReference type="InterPro" id="IPR036005">
    <property type="entry name" value="Creatinase/aminopeptidase-like"/>
</dbReference>
<dbReference type="Pfam" id="PF16189">
    <property type="entry name" value="Creatinase_N_2"/>
    <property type="match status" value="1"/>
</dbReference>
<keyword evidence="10" id="KW-0464">Manganese</keyword>
<reference evidence="13" key="1">
    <citation type="submission" date="2021-08" db="EMBL/GenBank/DDBJ databases">
        <title>WGS assembly of Ceratopteris richardii.</title>
        <authorList>
            <person name="Marchant D.B."/>
            <person name="Chen G."/>
            <person name="Jenkins J."/>
            <person name="Shu S."/>
            <person name="Leebens-Mack J."/>
            <person name="Grimwood J."/>
            <person name="Schmutz J."/>
            <person name="Soltis P."/>
            <person name="Soltis D."/>
            <person name="Chen Z.-H."/>
        </authorList>
    </citation>
    <scope>NUCLEOTIDE SEQUENCE</scope>
    <source>
        <strain evidence="13">Whitten #5841</strain>
        <tissue evidence="13">Leaf</tissue>
    </source>
</reference>
<comment type="similarity">
    <text evidence="3">Belongs to the peptidase M24B family.</text>
</comment>
<evidence type="ECO:0000256" key="4">
    <source>
        <dbReference type="ARBA" id="ARBA00012574"/>
    </source>
</evidence>
<dbReference type="AlphaFoldDB" id="A0A8T2SNT3"/>
<comment type="catalytic activity">
    <reaction evidence="1">
        <text>Release of any N-terminal amino acid, including proline, that is linked to proline, even from a dipeptide or tripeptide.</text>
        <dbReference type="EC" id="3.4.11.9"/>
    </reaction>
</comment>
<feature type="domain" description="Peptidase M24" evidence="11">
    <location>
        <begin position="259"/>
        <end position="495"/>
    </location>
</feature>
<name>A0A8T2SNT3_CERRI</name>
<dbReference type="OrthoDB" id="9995434at2759"/>
<dbReference type="Proteomes" id="UP000825935">
    <property type="component" value="Chromosome 19"/>
</dbReference>
<feature type="domain" description="Peptidase M24 C-terminal" evidence="12">
    <location>
        <begin position="506"/>
        <end position="566"/>
    </location>
</feature>
<proteinExistence type="inferred from homology"/>
<evidence type="ECO:0000256" key="9">
    <source>
        <dbReference type="ARBA" id="ARBA00023049"/>
    </source>
</evidence>
<dbReference type="PANTHER" id="PTHR43763:SF12">
    <property type="entry name" value="AMINOPEPTIDASE P1"/>
    <property type="match status" value="1"/>
</dbReference>
<keyword evidence="14" id="KW-1185">Reference proteome</keyword>
<dbReference type="Gene3D" id="3.40.350.10">
    <property type="entry name" value="Creatinase/prolidase N-terminal domain"/>
    <property type="match status" value="2"/>
</dbReference>
<gene>
    <name evidence="13" type="ORF">KP509_19G040400</name>
</gene>
<dbReference type="GO" id="GO:0046872">
    <property type="term" value="F:metal ion binding"/>
    <property type="evidence" value="ECO:0007669"/>
    <property type="project" value="UniProtKB-KW"/>
</dbReference>
<evidence type="ECO:0000256" key="2">
    <source>
        <dbReference type="ARBA" id="ARBA00001936"/>
    </source>
</evidence>
<dbReference type="InterPro" id="IPR050422">
    <property type="entry name" value="X-Pro_aminopeptidase_P"/>
</dbReference>
<keyword evidence="6" id="KW-0645">Protease</keyword>
<evidence type="ECO:0000256" key="3">
    <source>
        <dbReference type="ARBA" id="ARBA00008766"/>
    </source>
</evidence>
<dbReference type="SUPFAM" id="SSF55920">
    <property type="entry name" value="Creatinase/aminopeptidase"/>
    <property type="match status" value="1"/>
</dbReference>